<dbReference type="PROSITE" id="PS50297">
    <property type="entry name" value="ANK_REP_REGION"/>
    <property type="match status" value="4"/>
</dbReference>
<dbReference type="InterPro" id="IPR036770">
    <property type="entry name" value="Ankyrin_rpt-contain_sf"/>
</dbReference>
<feature type="repeat" description="ANK" evidence="1">
    <location>
        <begin position="79"/>
        <end position="111"/>
    </location>
</feature>
<dbReference type="SMART" id="SM00454">
    <property type="entry name" value="SAM"/>
    <property type="match status" value="1"/>
</dbReference>
<feature type="coiled-coil region" evidence="2">
    <location>
        <begin position="599"/>
        <end position="626"/>
    </location>
</feature>
<dbReference type="PROSITE" id="PS50088">
    <property type="entry name" value="ANK_REPEAT"/>
    <property type="match status" value="4"/>
</dbReference>
<dbReference type="InterPro" id="IPR013761">
    <property type="entry name" value="SAM/pointed_sf"/>
</dbReference>
<evidence type="ECO:0000313" key="6">
    <source>
        <dbReference type="Proteomes" id="UP000838412"/>
    </source>
</evidence>
<dbReference type="InterPro" id="IPR002110">
    <property type="entry name" value="Ankyrin_rpt"/>
</dbReference>
<dbReference type="Pfam" id="PF00536">
    <property type="entry name" value="SAM_1"/>
    <property type="match status" value="1"/>
</dbReference>
<dbReference type="Gene3D" id="1.10.150.50">
    <property type="entry name" value="Transcription Factor, Ets-1"/>
    <property type="match status" value="1"/>
</dbReference>
<accession>A0A8K0EPQ5</accession>
<dbReference type="OrthoDB" id="539213at2759"/>
<feature type="region of interest" description="Disordered" evidence="3">
    <location>
        <begin position="842"/>
        <end position="890"/>
    </location>
</feature>
<organism evidence="5 6">
    <name type="scientific">Branchiostoma lanceolatum</name>
    <name type="common">Common lancelet</name>
    <name type="synonym">Amphioxus lanceolatum</name>
    <dbReference type="NCBI Taxonomy" id="7740"/>
    <lineage>
        <taxon>Eukaryota</taxon>
        <taxon>Metazoa</taxon>
        <taxon>Chordata</taxon>
        <taxon>Cephalochordata</taxon>
        <taxon>Leptocardii</taxon>
        <taxon>Amphioxiformes</taxon>
        <taxon>Branchiostomatidae</taxon>
        <taxon>Branchiostoma</taxon>
    </lineage>
</organism>
<evidence type="ECO:0000259" key="4">
    <source>
        <dbReference type="PROSITE" id="PS50105"/>
    </source>
</evidence>
<dbReference type="Gene3D" id="1.25.40.20">
    <property type="entry name" value="Ankyrin repeat-containing domain"/>
    <property type="match status" value="2"/>
</dbReference>
<feature type="coiled-coil region" evidence="2">
    <location>
        <begin position="546"/>
        <end position="573"/>
    </location>
</feature>
<dbReference type="CDD" id="cd09519">
    <property type="entry name" value="SAM_ANKS3"/>
    <property type="match status" value="1"/>
</dbReference>
<gene>
    <name evidence="5" type="primary">ANKS3</name>
    <name evidence="5" type="ORF">BLAG_LOCUS14790</name>
</gene>
<keyword evidence="6" id="KW-1185">Reference proteome</keyword>
<dbReference type="SUPFAM" id="SSF48403">
    <property type="entry name" value="Ankyrin repeat"/>
    <property type="match status" value="1"/>
</dbReference>
<evidence type="ECO:0000256" key="1">
    <source>
        <dbReference type="PROSITE-ProRule" id="PRU00023"/>
    </source>
</evidence>
<dbReference type="PRINTS" id="PR01415">
    <property type="entry name" value="ANKYRIN"/>
</dbReference>
<dbReference type="Proteomes" id="UP000838412">
    <property type="component" value="Chromosome 3"/>
</dbReference>
<reference evidence="5" key="1">
    <citation type="submission" date="2022-01" db="EMBL/GenBank/DDBJ databases">
        <authorList>
            <person name="Braso-Vives M."/>
        </authorList>
    </citation>
    <scope>NUCLEOTIDE SEQUENCE</scope>
</reference>
<feature type="domain" description="SAM" evidence="4">
    <location>
        <begin position="470"/>
        <end position="533"/>
    </location>
</feature>
<dbReference type="SUPFAM" id="SSF47769">
    <property type="entry name" value="SAM/Pointed domain"/>
    <property type="match status" value="1"/>
</dbReference>
<sequence length="952" mass="103872">MSCTEHVEYPYEASDEASENELLDRSLSMWRGWGSLNTDTDGFDPIPIDLHTASSIGQYDTVRAIVQSGKQDLDKKNHGSWTPLMYACYIGHDNIVNLLLDAGVDVNLKSAKGQTPLILAASCGNESVAYFLLQQGADLTGKDRRGWSALFHATNAGHQNMVKFLLEEGADTESREPTLGLTPLCLAAGEGHEIIVQTLLDHGANVNSQSYNGDTPRMLALINGHSKIVGLIDTFTAQPGTSLRAAPGLGETNDDLSSSDEFKGHRKPPPRSHHHRSSRARRTPSIRDGPAEFARKTGIPVQPQQKGNSKVSKPHPPSTDPPPQNPAVPNSPGVPSGYVTFQDEWAGEREEGEICFRDVISPINVSEHDLDSSGGRVEVADPANMLDEQCAFALSNALTIKSSSSSSGDLEKALGLNQEQTTQPELFSQAYQQPQAPPPMPDPPLEVLPPLPANITTPAPDSEGSTEVYQPPKNLLELLNNIQCAKYLPVFEDQDIDLHVFLTLTDNDLKEIGIKLMGPRRKMTSAIARYHSHARLHMTGPEHAYADKLESEMQEMAMQLHRVYAQAEQLKEQVLQVLTHLCSTAVPDANAAVFVSQVYAMAEQLKEQVYAQAEQLKEQVLQERELWGVVYAQAEQLKEQVLQERELRGVVYAQAEQLKEQVLQERELRGVVEGCVCAGGAAEGAGSAGANTPVFVFQVYAQAEQLKEQVLQERELRGVVYAQAEQLKEQVLQERELRGVVEGCLMEDKAAWHRVRQVAKETVTNHCPAPQVATETVTNHSPTAQVAMETVATETRELCSDVRLLVHQVRMCQDEFSRKLLPEADSESQTVCPLFHNVATAQPPDDRYIHPSPAGTGQPANNDNRFPEDDPSQEDGGDPGPDGHPAPLLPRVTLISSGQLREMGAAELQKTMGEFMGQMDVVVGKAMGSIEELLGPHQLSGSPGSSGSSKSG</sequence>
<feature type="compositionally biased region" description="Polar residues" evidence="3">
    <location>
        <begin position="302"/>
        <end position="311"/>
    </location>
</feature>
<name>A0A8K0EPQ5_BRALA</name>
<feature type="repeat" description="ANK" evidence="1">
    <location>
        <begin position="179"/>
        <end position="211"/>
    </location>
</feature>
<evidence type="ECO:0000313" key="5">
    <source>
        <dbReference type="EMBL" id="CAH1256496.1"/>
    </source>
</evidence>
<feature type="repeat" description="ANK" evidence="1">
    <location>
        <begin position="145"/>
        <end position="177"/>
    </location>
</feature>
<proteinExistence type="predicted"/>
<evidence type="ECO:0000256" key="3">
    <source>
        <dbReference type="SAM" id="MobiDB-lite"/>
    </source>
</evidence>
<dbReference type="SMART" id="SM00248">
    <property type="entry name" value="ANK"/>
    <property type="match status" value="6"/>
</dbReference>
<keyword evidence="1" id="KW-0040">ANK repeat</keyword>
<dbReference type="EMBL" id="OV696688">
    <property type="protein sequence ID" value="CAH1256496.1"/>
    <property type="molecule type" value="Genomic_DNA"/>
</dbReference>
<keyword evidence="2" id="KW-0175">Coiled coil</keyword>
<dbReference type="GO" id="GO:0005929">
    <property type="term" value="C:cilium"/>
    <property type="evidence" value="ECO:0007669"/>
    <property type="project" value="TreeGrafter"/>
</dbReference>
<dbReference type="AlphaFoldDB" id="A0A8K0EPQ5"/>
<evidence type="ECO:0000256" key="2">
    <source>
        <dbReference type="SAM" id="Coils"/>
    </source>
</evidence>
<protein>
    <submittedName>
        <fullName evidence="5">ANKS3 protein</fullName>
    </submittedName>
</protein>
<dbReference type="PANTHER" id="PTHR24184:SF6">
    <property type="entry name" value="ANKYRIN REPEAT AND SAM DOMAIN-CONTAINING PROTEIN 3"/>
    <property type="match status" value="1"/>
</dbReference>
<dbReference type="PANTHER" id="PTHR24184">
    <property type="entry name" value="SI:CH211-189E2.2"/>
    <property type="match status" value="1"/>
</dbReference>
<feature type="compositionally biased region" description="Pro residues" evidence="3">
    <location>
        <begin position="314"/>
        <end position="326"/>
    </location>
</feature>
<dbReference type="InterPro" id="IPR001660">
    <property type="entry name" value="SAM"/>
</dbReference>
<feature type="compositionally biased region" description="Basic residues" evidence="3">
    <location>
        <begin position="264"/>
        <end position="284"/>
    </location>
</feature>
<dbReference type="Pfam" id="PF12796">
    <property type="entry name" value="Ank_2"/>
    <property type="match status" value="2"/>
</dbReference>
<dbReference type="InterPro" id="IPR047238">
    <property type="entry name" value="ANKS3_SAM"/>
</dbReference>
<dbReference type="PROSITE" id="PS50105">
    <property type="entry name" value="SAM_DOMAIN"/>
    <property type="match status" value="1"/>
</dbReference>
<feature type="region of interest" description="Disordered" evidence="3">
    <location>
        <begin position="242"/>
        <end position="339"/>
    </location>
</feature>
<feature type="repeat" description="ANK" evidence="1">
    <location>
        <begin position="112"/>
        <end position="144"/>
    </location>
</feature>